<protein>
    <submittedName>
        <fullName evidence="7">NINE protein</fullName>
    </submittedName>
</protein>
<evidence type="ECO:0000256" key="4">
    <source>
        <dbReference type="ARBA" id="ARBA00023136"/>
    </source>
</evidence>
<feature type="domain" description="TM2" evidence="6">
    <location>
        <begin position="38"/>
        <end position="86"/>
    </location>
</feature>
<dbReference type="RefSeq" id="WP_161034713.1">
    <property type="nucleotide sequence ID" value="NZ_WWCL01000002.1"/>
</dbReference>
<evidence type="ECO:0000256" key="1">
    <source>
        <dbReference type="ARBA" id="ARBA00004141"/>
    </source>
</evidence>
<comment type="subcellular location">
    <subcellularLocation>
        <location evidence="1">Membrane</location>
        <topology evidence="1">Multi-pass membrane protein</topology>
    </subcellularLocation>
</comment>
<keyword evidence="2 5" id="KW-0812">Transmembrane</keyword>
<name>A0A845I1M4_9BURK</name>
<evidence type="ECO:0000256" key="5">
    <source>
        <dbReference type="SAM" id="Phobius"/>
    </source>
</evidence>
<evidence type="ECO:0000259" key="6">
    <source>
        <dbReference type="Pfam" id="PF05154"/>
    </source>
</evidence>
<dbReference type="AlphaFoldDB" id="A0A845I1M4"/>
<feature type="transmembrane region" description="Helical" evidence="5">
    <location>
        <begin position="41"/>
        <end position="61"/>
    </location>
</feature>
<dbReference type="Pfam" id="PF05154">
    <property type="entry name" value="TM2"/>
    <property type="match status" value="1"/>
</dbReference>
<dbReference type="GO" id="GO:0016020">
    <property type="term" value="C:membrane"/>
    <property type="evidence" value="ECO:0007669"/>
    <property type="project" value="UniProtKB-SubCell"/>
</dbReference>
<dbReference type="PANTHER" id="PTHR21016">
    <property type="entry name" value="BETA-AMYLOID BINDING PROTEIN-RELATED"/>
    <property type="match status" value="1"/>
</dbReference>
<dbReference type="InterPro" id="IPR007829">
    <property type="entry name" value="TM2"/>
</dbReference>
<sequence length="104" mass="11288">MGMVFCRGCGKEIHESAPVCPHCGAPQNLRGDSGPRSDKDFVVTVLLCFFLGMFGVHRFYVGKVGTGLLMLFTFGGLGIWTLIDFIIIILGNFTDSDGQKIKNG</sequence>
<gene>
    <name evidence="7" type="ORF">GTP23_07925</name>
</gene>
<evidence type="ECO:0000256" key="2">
    <source>
        <dbReference type="ARBA" id="ARBA00022692"/>
    </source>
</evidence>
<dbReference type="InterPro" id="IPR050932">
    <property type="entry name" value="TM2D1-3-like"/>
</dbReference>
<evidence type="ECO:0000313" key="8">
    <source>
        <dbReference type="Proteomes" id="UP000444316"/>
    </source>
</evidence>
<comment type="caution">
    <text evidence="7">The sequence shown here is derived from an EMBL/GenBank/DDBJ whole genome shotgun (WGS) entry which is preliminary data.</text>
</comment>
<evidence type="ECO:0000313" key="7">
    <source>
        <dbReference type="EMBL" id="MYN44996.1"/>
    </source>
</evidence>
<reference evidence="7" key="1">
    <citation type="submission" date="2019-12" db="EMBL/GenBank/DDBJ databases">
        <title>Novel species isolated from a subtropical stream in China.</title>
        <authorList>
            <person name="Lu H."/>
        </authorList>
    </citation>
    <scope>NUCLEOTIDE SEQUENCE [LARGE SCALE GENOMIC DNA]</scope>
    <source>
        <strain evidence="7">FT93W</strain>
    </source>
</reference>
<organism evidence="7 8">
    <name type="scientific">Duganella fentianensis</name>
    <dbReference type="NCBI Taxonomy" id="2692177"/>
    <lineage>
        <taxon>Bacteria</taxon>
        <taxon>Pseudomonadati</taxon>
        <taxon>Pseudomonadota</taxon>
        <taxon>Betaproteobacteria</taxon>
        <taxon>Burkholderiales</taxon>
        <taxon>Oxalobacteraceae</taxon>
        <taxon>Telluria group</taxon>
        <taxon>Duganella</taxon>
    </lineage>
</organism>
<dbReference type="Proteomes" id="UP000444316">
    <property type="component" value="Unassembled WGS sequence"/>
</dbReference>
<accession>A0A845I1M4</accession>
<keyword evidence="4 5" id="KW-0472">Membrane</keyword>
<dbReference type="PANTHER" id="PTHR21016:SF25">
    <property type="entry name" value="TM2 DOMAIN-CONTAINING PROTEIN DDB_G0277895-RELATED"/>
    <property type="match status" value="1"/>
</dbReference>
<keyword evidence="3 5" id="KW-1133">Transmembrane helix</keyword>
<feature type="transmembrane region" description="Helical" evidence="5">
    <location>
        <begin position="68"/>
        <end position="90"/>
    </location>
</feature>
<keyword evidence="8" id="KW-1185">Reference proteome</keyword>
<dbReference type="EMBL" id="WWCL01000002">
    <property type="protein sequence ID" value="MYN44996.1"/>
    <property type="molecule type" value="Genomic_DNA"/>
</dbReference>
<proteinExistence type="predicted"/>
<evidence type="ECO:0000256" key="3">
    <source>
        <dbReference type="ARBA" id="ARBA00022989"/>
    </source>
</evidence>